<dbReference type="Proteomes" id="UP000320231">
    <property type="component" value="Chromosome"/>
</dbReference>
<gene>
    <name evidence="2" type="ORF">HSBAA_06120</name>
</gene>
<protein>
    <submittedName>
        <fullName evidence="2">NAD dependent epimerase/dehydratase</fullName>
    </submittedName>
</protein>
<dbReference type="InterPro" id="IPR055222">
    <property type="entry name" value="PRISE-like_Rossmann-fold"/>
</dbReference>
<reference evidence="2 3" key="1">
    <citation type="journal article" date="2019" name="Microbiol. Resour. Announc.">
        <title>Complete Genome Sequence of Halomonas sulfidaeris Strain Esulfide1 Isolated from a Metal Sulfide Rock at a Depth of 2,200 Meters, Obtained Using Nanopore Sequencing.</title>
        <authorList>
            <person name="Saito M."/>
            <person name="Nishigata A."/>
            <person name="Galipon J."/>
            <person name="Arakawa K."/>
        </authorList>
    </citation>
    <scope>NUCLEOTIDE SEQUENCE [LARGE SCALE GENOMIC DNA]</scope>
    <source>
        <strain evidence="2 3">ATCC BAA-803</strain>
    </source>
</reference>
<dbReference type="EMBL" id="AP019514">
    <property type="protein sequence ID" value="BBI59306.1"/>
    <property type="molecule type" value="Genomic_DNA"/>
</dbReference>
<evidence type="ECO:0000259" key="1">
    <source>
        <dbReference type="Pfam" id="PF01370"/>
    </source>
</evidence>
<organism evidence="2 3">
    <name type="scientific">Vreelandella sulfidaeris</name>
    <dbReference type="NCBI Taxonomy" id="115553"/>
    <lineage>
        <taxon>Bacteria</taxon>
        <taxon>Pseudomonadati</taxon>
        <taxon>Pseudomonadota</taxon>
        <taxon>Gammaproteobacteria</taxon>
        <taxon>Oceanospirillales</taxon>
        <taxon>Halomonadaceae</taxon>
        <taxon>Vreelandella</taxon>
    </lineage>
</organism>
<dbReference type="PANTHER" id="PTHR32487">
    <property type="entry name" value="3-OXO-DELTA(4,5)-STEROID 5-BETA-REDUCTASE"/>
    <property type="match status" value="1"/>
</dbReference>
<accession>A0A455U0B8</accession>
<dbReference type="InterPro" id="IPR001509">
    <property type="entry name" value="Epimerase_deHydtase"/>
</dbReference>
<dbReference type="AlphaFoldDB" id="A0A455U0B8"/>
<dbReference type="KEGG" id="hsr:HSBAA_06120"/>
<dbReference type="Gene3D" id="3.40.50.720">
    <property type="entry name" value="NAD(P)-binding Rossmann-like Domain"/>
    <property type="match status" value="1"/>
</dbReference>
<dbReference type="PANTHER" id="PTHR32487:SF0">
    <property type="entry name" value="3-OXO-DELTA(4,5)-STEROID 5-BETA-REDUCTASE"/>
    <property type="match status" value="1"/>
</dbReference>
<sequence length="373" mass="41353">MRKGTALVVGATGITGGNLASYLTASGWSVYGLSRRPSEQAGVIPVAADLLDREATAEALAGLPITHVFYCTWVRRDNEKANVEANGAMMHNLLDALQGAGLSHVSLVTGTKQYLGAFENYGSGKTETPFRESAPRVPGDNFYYTLEDIMFATAERDGFSWNVHRPHTVIGYARGNAMNMGVTLAVYASICKATGKPFTFPGSQVQWNALTDLTDSLVLARQMEWAATTPGAHNEAFNTVNGDVFRWRRLWHEIGEFFELEVADCPETPQPLETQMTDIAPTWAEIAKQNELVEADVTQLASWWHTDADLGRELECVNDVTKSRDFGFDHFRETRAAFFDLFAPAYARSASFLKQFQKQFQKQCQKQQLQQGA</sequence>
<name>A0A455U0B8_9GAMM</name>
<dbReference type="SUPFAM" id="SSF51735">
    <property type="entry name" value="NAD(P)-binding Rossmann-fold domains"/>
    <property type="match status" value="1"/>
</dbReference>
<dbReference type="Pfam" id="PF01370">
    <property type="entry name" value="Epimerase"/>
    <property type="match status" value="1"/>
</dbReference>
<proteinExistence type="predicted"/>
<evidence type="ECO:0000313" key="2">
    <source>
        <dbReference type="EMBL" id="BBI59306.1"/>
    </source>
</evidence>
<dbReference type="CDD" id="cd08948">
    <property type="entry name" value="5beta-POR_like_SDR_a"/>
    <property type="match status" value="1"/>
</dbReference>
<feature type="domain" description="NAD-dependent epimerase/dehydratase" evidence="1">
    <location>
        <begin position="6"/>
        <end position="227"/>
    </location>
</feature>
<evidence type="ECO:0000313" key="3">
    <source>
        <dbReference type="Proteomes" id="UP000320231"/>
    </source>
</evidence>
<dbReference type="InterPro" id="IPR036291">
    <property type="entry name" value="NAD(P)-bd_dom_sf"/>
</dbReference>